<dbReference type="Proteomes" id="UP000790377">
    <property type="component" value="Unassembled WGS sequence"/>
</dbReference>
<proteinExistence type="predicted"/>
<accession>A0ACB8A524</accession>
<reference evidence="1" key="1">
    <citation type="journal article" date="2021" name="New Phytol.">
        <title>Evolutionary innovations through gain and loss of genes in the ectomycorrhizal Boletales.</title>
        <authorList>
            <person name="Wu G."/>
            <person name="Miyauchi S."/>
            <person name="Morin E."/>
            <person name="Kuo A."/>
            <person name="Drula E."/>
            <person name="Varga T."/>
            <person name="Kohler A."/>
            <person name="Feng B."/>
            <person name="Cao Y."/>
            <person name="Lipzen A."/>
            <person name="Daum C."/>
            <person name="Hundley H."/>
            <person name="Pangilinan J."/>
            <person name="Johnson J."/>
            <person name="Barry K."/>
            <person name="LaButti K."/>
            <person name="Ng V."/>
            <person name="Ahrendt S."/>
            <person name="Min B."/>
            <person name="Choi I.G."/>
            <person name="Park H."/>
            <person name="Plett J.M."/>
            <person name="Magnuson J."/>
            <person name="Spatafora J.W."/>
            <person name="Nagy L.G."/>
            <person name="Henrissat B."/>
            <person name="Grigoriev I.V."/>
            <person name="Yang Z.L."/>
            <person name="Xu J."/>
            <person name="Martin F.M."/>
        </authorList>
    </citation>
    <scope>NUCLEOTIDE SEQUENCE</scope>
    <source>
        <strain evidence="1">ATCC 28755</strain>
    </source>
</reference>
<organism evidence="1 2">
    <name type="scientific">Hygrophoropsis aurantiaca</name>
    <dbReference type="NCBI Taxonomy" id="72124"/>
    <lineage>
        <taxon>Eukaryota</taxon>
        <taxon>Fungi</taxon>
        <taxon>Dikarya</taxon>
        <taxon>Basidiomycota</taxon>
        <taxon>Agaricomycotina</taxon>
        <taxon>Agaricomycetes</taxon>
        <taxon>Agaricomycetidae</taxon>
        <taxon>Boletales</taxon>
        <taxon>Coniophorineae</taxon>
        <taxon>Hygrophoropsidaceae</taxon>
        <taxon>Hygrophoropsis</taxon>
    </lineage>
</organism>
<comment type="caution">
    <text evidence="1">The sequence shown here is derived from an EMBL/GenBank/DDBJ whole genome shotgun (WGS) entry which is preliminary data.</text>
</comment>
<gene>
    <name evidence="1" type="ORF">BJ138DRAFT_1012445</name>
</gene>
<name>A0ACB8A524_9AGAM</name>
<sequence>MEAQDNNPSPEVLLPNLQDKIQALTEFQTRFRALRHIPALFLKAPANLSLGSQNFPTPFDQSVNQDFFGVPTHDFRAIKEVAESLLSEKVQDALRTAELSRKSDKSELSTTFRTESRKRKRPLSPVGSPQPYIPPLPRSSSLFPPSEDEPLPLRAEILLSFIREFNANRTHQRPNDNGSESIASSCRLHIWSRTHIPSNNSAITSAAMSATQQRLPKPLIVRLTIPDVLTAYISLLFEREDDPLVVESVTAFGPREKKLPHMQSDYLAFQVLSQHVAKMVQSYPRVPFQTLIHLLNSYQGLFVDRCSGCERVLSADGHVPPVGRVWVVDDSSTRNPKPDEKCSTSESKGGVTNQGHGHWDPRHVTC</sequence>
<dbReference type="EMBL" id="MU267810">
    <property type="protein sequence ID" value="KAH7908604.1"/>
    <property type="molecule type" value="Genomic_DNA"/>
</dbReference>
<keyword evidence="2" id="KW-1185">Reference proteome</keyword>
<evidence type="ECO:0000313" key="2">
    <source>
        <dbReference type="Proteomes" id="UP000790377"/>
    </source>
</evidence>
<protein>
    <submittedName>
        <fullName evidence="1">Uncharacterized protein</fullName>
    </submittedName>
</protein>
<evidence type="ECO:0000313" key="1">
    <source>
        <dbReference type="EMBL" id="KAH7908604.1"/>
    </source>
</evidence>